<feature type="domain" description="DUF4429" evidence="1">
    <location>
        <begin position="148"/>
        <end position="257"/>
    </location>
</feature>
<sequence>MDELRGDRATWRFDGESVLVRYHTGRRVNPVLDALGQCVLPLAAIASVEFRTEPPRRRWRRGRRWRLRARLDHNTDPYAAVGSMLTEASDPFLLTGEADTELVAEYHAEQLSAAASATREAGASVPAGLATHLVPPLPMHIKTVEGTASFDGTSARLIWSGYEASFRKRKRQRREFPMPRIAGAEWVSPPGAGYYGYLRVVERADPEATGLNAVRRYLGGGEGEANSAATAPEADLACLRYRGSRERARTLLMAATITAHTWARDERQP</sequence>
<dbReference type="Proteomes" id="UP000269198">
    <property type="component" value="Unassembled WGS sequence"/>
</dbReference>
<reference evidence="2 3" key="1">
    <citation type="submission" date="2018-11" db="EMBL/GenBank/DDBJ databases">
        <title>The genome draft of YIM 96095.</title>
        <authorList>
            <person name="Tang S.-K."/>
            <person name="Chunyu W.-X."/>
            <person name="Feng Y.-Z."/>
        </authorList>
    </citation>
    <scope>NUCLEOTIDE SEQUENCE [LARGE SCALE GENOMIC DNA]</scope>
    <source>
        <strain evidence="2 3">YIM 96095</strain>
    </source>
</reference>
<dbReference type="AlphaFoldDB" id="A0A3N0E3Q2"/>
<organism evidence="2 3">
    <name type="scientific">Halostreptopolyspora alba</name>
    <dbReference type="NCBI Taxonomy" id="2487137"/>
    <lineage>
        <taxon>Bacteria</taxon>
        <taxon>Bacillati</taxon>
        <taxon>Actinomycetota</taxon>
        <taxon>Actinomycetes</taxon>
        <taxon>Streptosporangiales</taxon>
        <taxon>Nocardiopsidaceae</taxon>
        <taxon>Halostreptopolyspora</taxon>
    </lineage>
</organism>
<proteinExistence type="predicted"/>
<dbReference type="InterPro" id="IPR027860">
    <property type="entry name" value="DUF4429"/>
</dbReference>
<protein>
    <submittedName>
        <fullName evidence="2">DUF4429 domain-containing protein</fullName>
    </submittedName>
</protein>
<gene>
    <name evidence="2" type="ORF">EFW17_19350</name>
</gene>
<comment type="caution">
    <text evidence="2">The sequence shown here is derived from an EMBL/GenBank/DDBJ whole genome shotgun (WGS) entry which is preliminary data.</text>
</comment>
<dbReference type="OrthoDB" id="3698908at2"/>
<evidence type="ECO:0000313" key="3">
    <source>
        <dbReference type="Proteomes" id="UP000269198"/>
    </source>
</evidence>
<evidence type="ECO:0000259" key="1">
    <source>
        <dbReference type="Pfam" id="PF14472"/>
    </source>
</evidence>
<accession>A0A3N0E3Q2</accession>
<keyword evidence="3" id="KW-1185">Reference proteome</keyword>
<feature type="domain" description="DUF4429" evidence="1">
    <location>
        <begin position="11"/>
        <end position="110"/>
    </location>
</feature>
<evidence type="ECO:0000313" key="2">
    <source>
        <dbReference type="EMBL" id="RNL82465.1"/>
    </source>
</evidence>
<name>A0A3N0E3Q2_9ACTN</name>
<dbReference type="Pfam" id="PF14472">
    <property type="entry name" value="DUF4429"/>
    <property type="match status" value="2"/>
</dbReference>
<dbReference type="EMBL" id="RJMB01000023">
    <property type="protein sequence ID" value="RNL82465.1"/>
    <property type="molecule type" value="Genomic_DNA"/>
</dbReference>
<dbReference type="RefSeq" id="WP_123202837.1">
    <property type="nucleotide sequence ID" value="NZ_RJMB01000023.1"/>
</dbReference>